<keyword evidence="3" id="KW-1133">Transmembrane helix</keyword>
<accession>A0A4V1QTN9</accession>
<dbReference type="RefSeq" id="WP_129422858.1">
    <property type="nucleotide sequence ID" value="NZ_SDPW01000001.1"/>
</dbReference>
<organism evidence="5 6">
    <name type="scientific">Senegalimassilia faecalis</name>
    <dbReference type="NCBI Taxonomy" id="2509433"/>
    <lineage>
        <taxon>Bacteria</taxon>
        <taxon>Bacillati</taxon>
        <taxon>Actinomycetota</taxon>
        <taxon>Coriobacteriia</taxon>
        <taxon>Coriobacteriales</taxon>
        <taxon>Coriobacteriaceae</taxon>
        <taxon>Senegalimassilia</taxon>
    </lineage>
</organism>
<evidence type="ECO:0000256" key="1">
    <source>
        <dbReference type="ARBA" id="ARBA00022729"/>
    </source>
</evidence>
<dbReference type="PANTHER" id="PTHR35788:SF1">
    <property type="entry name" value="EXPORTED PROTEIN"/>
    <property type="match status" value="1"/>
</dbReference>
<dbReference type="InterPro" id="IPR007391">
    <property type="entry name" value="Vancomycin_resist_VanW"/>
</dbReference>
<feature type="transmembrane region" description="Helical" evidence="3">
    <location>
        <begin position="79"/>
        <end position="103"/>
    </location>
</feature>
<feature type="transmembrane region" description="Helical" evidence="3">
    <location>
        <begin position="115"/>
        <end position="132"/>
    </location>
</feature>
<dbReference type="EMBL" id="SDPW01000001">
    <property type="protein sequence ID" value="RXZ53127.1"/>
    <property type="molecule type" value="Genomic_DNA"/>
</dbReference>
<evidence type="ECO:0000313" key="5">
    <source>
        <dbReference type="EMBL" id="RXZ53127.1"/>
    </source>
</evidence>
<evidence type="ECO:0000256" key="3">
    <source>
        <dbReference type="SAM" id="Phobius"/>
    </source>
</evidence>
<dbReference type="Pfam" id="PF12229">
    <property type="entry name" value="PG_binding_4"/>
    <property type="match status" value="1"/>
</dbReference>
<reference evidence="5 6" key="1">
    <citation type="submission" date="2019-01" db="EMBL/GenBank/DDBJ databases">
        <title>Senegalimassilia sp. nov. KGMB04484 isolated human feces.</title>
        <authorList>
            <person name="Han K.-I."/>
            <person name="Kim J.-S."/>
            <person name="Lee K.C."/>
            <person name="Suh M.K."/>
            <person name="Eom M.K."/>
            <person name="Lee J.H."/>
            <person name="Park S.-H."/>
            <person name="Kang S.W."/>
            <person name="Park J.-E."/>
            <person name="Oh B.S."/>
            <person name="Yu S.Y."/>
            <person name="Choi S.-H."/>
            <person name="Lee D.H."/>
            <person name="Yoon H."/>
            <person name="Kim B.-Y."/>
            <person name="Lee J.H."/>
            <person name="Lee J.-S."/>
        </authorList>
    </citation>
    <scope>NUCLEOTIDE SEQUENCE [LARGE SCALE GENOMIC DNA]</scope>
    <source>
        <strain evidence="5 6">KGMB04484</strain>
    </source>
</reference>
<dbReference type="InterPro" id="IPR052913">
    <property type="entry name" value="Glycopeptide_resist_protein"/>
</dbReference>
<feature type="compositionally biased region" description="Low complexity" evidence="2">
    <location>
        <begin position="67"/>
        <end position="77"/>
    </location>
</feature>
<dbReference type="SMART" id="SM01208">
    <property type="entry name" value="G5"/>
    <property type="match status" value="1"/>
</dbReference>
<comment type="caution">
    <text evidence="5">The sequence shown here is derived from an EMBL/GenBank/DDBJ whole genome shotgun (WGS) entry which is preliminary data.</text>
</comment>
<dbReference type="Proteomes" id="UP000293345">
    <property type="component" value="Unassembled WGS sequence"/>
</dbReference>
<feature type="region of interest" description="Disordered" evidence="2">
    <location>
        <begin position="1"/>
        <end position="77"/>
    </location>
</feature>
<evidence type="ECO:0000259" key="4">
    <source>
        <dbReference type="SMART" id="SM01208"/>
    </source>
</evidence>
<dbReference type="InterPro" id="IPR022029">
    <property type="entry name" value="YoaR-like_PG-bd"/>
</dbReference>
<protein>
    <submittedName>
        <fullName evidence="5">Vanomycin resistance protein VanB</fullName>
    </submittedName>
</protein>
<gene>
    <name evidence="5" type="ORF">ET524_00400</name>
</gene>
<evidence type="ECO:0000313" key="6">
    <source>
        <dbReference type="Proteomes" id="UP000293345"/>
    </source>
</evidence>
<dbReference type="AlphaFoldDB" id="A0A4V1QTN9"/>
<dbReference type="Pfam" id="PF04294">
    <property type="entry name" value="VanW"/>
    <property type="match status" value="1"/>
</dbReference>
<name>A0A4V1QTN9_9ACTN</name>
<dbReference type="PANTHER" id="PTHR35788">
    <property type="entry name" value="EXPORTED PROTEIN-RELATED"/>
    <property type="match status" value="1"/>
</dbReference>
<keyword evidence="3" id="KW-0812">Transmembrane</keyword>
<keyword evidence="1" id="KW-0732">Signal</keyword>
<evidence type="ECO:0000256" key="2">
    <source>
        <dbReference type="SAM" id="MobiDB-lite"/>
    </source>
</evidence>
<feature type="compositionally biased region" description="Polar residues" evidence="2">
    <location>
        <begin position="30"/>
        <end position="42"/>
    </location>
</feature>
<keyword evidence="6" id="KW-1185">Reference proteome</keyword>
<proteinExistence type="predicted"/>
<keyword evidence="3" id="KW-0472">Membrane</keyword>
<feature type="domain" description="G5" evidence="4">
    <location>
        <begin position="649"/>
        <end position="726"/>
    </location>
</feature>
<dbReference type="OrthoDB" id="9813301at2"/>
<dbReference type="InterPro" id="IPR011098">
    <property type="entry name" value="G5_dom"/>
</dbReference>
<sequence length="729" mass="75262">MQGRAQHAGARNQPSARGRQRDKAAAPQARQRSGRQQVTGTENAGFRQPELWVKDDAKRRSARSRNHQSSSRSSAGASAAVGTLRSIGFAVLGFLASLMRLVGKGFASLVRKSRVAGVVVVVACLLAVGVGVDGCTTAGRVYQGVHVGCVDASGMTRDEIISAVDDAYTQPLRAASVTVFASDEAAAQTAEAASQQDQQDAALAEQMAVDEAKASKQAWVADGAGLGVAIDAEGLADAALAVGRDSGGALSRLGAQFFGTDISVTPTFNDQLVDAFAAEIDAAIGQPHADYDIAVSGGVAYVQSGHDGWEVNRSSLCDQLAPLLLQGGGQMVAHTDYAPLRITERDATQVAQAVTSALAGGAEFDFEGTAWEASASEVGAWVATTIEGEGDSWHLRPYIDSDLAKSSMLSGIRQSSGNALSGVSFSAAQDGTVTVRTSGSGSLPLVSDAASALTSALFGSGSDIEPAQSTPKVDVASTAMPAELSLDDALACGVVGPIGTYTTQFTTGAGTENRNHNIALVSQLLDNSICAAGQTWSYNDTTGNCDEGKGFLGAGAIIDGEYTDSVGGGICQVATTVFNAVYESGLPVKERHNHSLYIASYPQGRDAAVSYPELDLVWQNDTANDVLVKVSCSEGSVTATLYGVDSGYQVSTETGQWEKGKTHSSTTKVDDTLAPGISYVKTRGTDGSTIEVTRTVKDAAGNIVRQDLFASVYDPVNEVVVKGPDTAAG</sequence>